<dbReference type="InterPro" id="IPR011033">
    <property type="entry name" value="PRC_barrel-like_sf"/>
</dbReference>
<comment type="caution">
    <text evidence="2">The sequence shown here is derived from an EMBL/GenBank/DDBJ whole genome shotgun (WGS) entry which is preliminary data.</text>
</comment>
<dbReference type="Pfam" id="PF05239">
    <property type="entry name" value="PRC"/>
    <property type="match status" value="1"/>
</dbReference>
<dbReference type="InterPro" id="IPR027275">
    <property type="entry name" value="PRC-brl_dom"/>
</dbReference>
<keyword evidence="3" id="KW-1185">Reference proteome</keyword>
<organism evidence="2 3">
    <name type="scientific">Peribacillus cavernae</name>
    <dbReference type="NCBI Taxonomy" id="1674310"/>
    <lineage>
        <taxon>Bacteria</taxon>
        <taxon>Bacillati</taxon>
        <taxon>Bacillota</taxon>
        <taxon>Bacilli</taxon>
        <taxon>Bacillales</taxon>
        <taxon>Bacillaceae</taxon>
        <taxon>Peribacillus</taxon>
    </lineage>
</organism>
<gene>
    <name evidence="2" type="ORF">ELQ35_09150</name>
</gene>
<reference evidence="2 3" key="1">
    <citation type="submission" date="2018-12" db="EMBL/GenBank/DDBJ databases">
        <title>Bacillus chawlae sp. nov., Bacillus glennii sp. nov., and Bacillus saganii sp. nov. Isolated from the Vehicle Assembly Building at Kennedy Space Center where the Viking Spacecraft were Assembled.</title>
        <authorList>
            <person name="Seuylemezian A."/>
            <person name="Vaishampayan P."/>
        </authorList>
    </citation>
    <scope>NUCLEOTIDE SEQUENCE [LARGE SCALE GENOMIC DNA]</scope>
    <source>
        <strain evidence="2 3">L5</strain>
    </source>
</reference>
<dbReference type="SUPFAM" id="SSF50346">
    <property type="entry name" value="PRC-barrel domain"/>
    <property type="match status" value="1"/>
</dbReference>
<evidence type="ECO:0000313" key="3">
    <source>
        <dbReference type="Proteomes" id="UP000267430"/>
    </source>
</evidence>
<name>A0A433HQ80_9BACI</name>
<dbReference type="NCBIfam" id="TIGR02888">
    <property type="entry name" value="spore_YlmC_YmxH"/>
    <property type="match status" value="1"/>
</dbReference>
<evidence type="ECO:0000259" key="1">
    <source>
        <dbReference type="Pfam" id="PF05239"/>
    </source>
</evidence>
<dbReference type="RefSeq" id="WP_126864513.1">
    <property type="nucleotide sequence ID" value="NZ_JAUSTX010000001.1"/>
</dbReference>
<feature type="domain" description="PRC-barrel" evidence="1">
    <location>
        <begin position="1"/>
        <end position="79"/>
    </location>
</feature>
<dbReference type="Proteomes" id="UP000267430">
    <property type="component" value="Unassembled WGS sequence"/>
</dbReference>
<dbReference type="EMBL" id="RYZZ01000007">
    <property type="protein sequence ID" value="RUQ30491.1"/>
    <property type="molecule type" value="Genomic_DNA"/>
</dbReference>
<dbReference type="InterPro" id="IPR014238">
    <property type="entry name" value="Spore_YlmC/YmxH"/>
</dbReference>
<dbReference type="PANTHER" id="PTHR40061:SF2">
    <property type="entry name" value="PRC-BARREL DOMAIN-CONTAINING PROTEIN"/>
    <property type="match status" value="1"/>
</dbReference>
<sequence length="93" mass="10424">MRLSELSGKEIVDVKRAERLGVLGQTDLEINESGQITALIIPSVKWFGLKKNGNEVRVPWNQIKKIGTDMIIIDITESQVPGKEPPQKIKFPD</sequence>
<dbReference type="AlphaFoldDB" id="A0A433HQ80"/>
<accession>A0A433HQ80</accession>
<protein>
    <submittedName>
        <fullName evidence="2">YlmC/YmxH family sporulation protein</fullName>
    </submittedName>
</protein>
<dbReference type="OrthoDB" id="2468688at2"/>
<proteinExistence type="predicted"/>
<dbReference type="PANTHER" id="PTHR40061">
    <property type="entry name" value="SPORULATION PROTEIN YLMC-RELATED"/>
    <property type="match status" value="1"/>
</dbReference>
<evidence type="ECO:0000313" key="2">
    <source>
        <dbReference type="EMBL" id="RUQ30491.1"/>
    </source>
</evidence>
<dbReference type="Gene3D" id="2.30.30.240">
    <property type="entry name" value="PRC-barrel domain"/>
    <property type="match status" value="1"/>
</dbReference>